<feature type="region of interest" description="Disordered" evidence="1">
    <location>
        <begin position="341"/>
        <end position="378"/>
    </location>
</feature>
<reference evidence="5" key="1">
    <citation type="submission" date="2025-08" db="UniProtKB">
        <authorList>
            <consortium name="RefSeq"/>
        </authorList>
    </citation>
    <scope>IDENTIFICATION</scope>
</reference>
<feature type="domain" description="Ig-like" evidence="3">
    <location>
        <begin position="181"/>
        <end position="281"/>
    </location>
</feature>
<proteinExistence type="predicted"/>
<dbReference type="InterPro" id="IPR007110">
    <property type="entry name" value="Ig-like_dom"/>
</dbReference>
<dbReference type="InterPro" id="IPR036179">
    <property type="entry name" value="Ig-like_dom_sf"/>
</dbReference>
<dbReference type="InParanoid" id="A0A1U8DNA7"/>
<keyword evidence="2" id="KW-0472">Membrane</keyword>
<evidence type="ECO:0000313" key="5">
    <source>
        <dbReference type="RefSeq" id="XP_014381806.2"/>
    </source>
</evidence>
<dbReference type="Proteomes" id="UP000189705">
    <property type="component" value="Unplaced"/>
</dbReference>
<dbReference type="AlphaFoldDB" id="A0A1U8DNA7"/>
<evidence type="ECO:0000313" key="4">
    <source>
        <dbReference type="Proteomes" id="UP000189705"/>
    </source>
</evidence>
<organism evidence="4 5">
    <name type="scientific">Alligator sinensis</name>
    <name type="common">Chinese alligator</name>
    <dbReference type="NCBI Taxonomy" id="38654"/>
    <lineage>
        <taxon>Eukaryota</taxon>
        <taxon>Metazoa</taxon>
        <taxon>Chordata</taxon>
        <taxon>Craniata</taxon>
        <taxon>Vertebrata</taxon>
        <taxon>Euteleostomi</taxon>
        <taxon>Archelosauria</taxon>
        <taxon>Archosauria</taxon>
        <taxon>Crocodylia</taxon>
        <taxon>Alligatoridae</taxon>
        <taxon>Alligatorinae</taxon>
        <taxon>Alligator</taxon>
    </lineage>
</organism>
<name>A0A1U8DNA7_ALLSI</name>
<keyword evidence="2" id="KW-1133">Transmembrane helix</keyword>
<keyword evidence="4" id="KW-1185">Reference proteome</keyword>
<protein>
    <submittedName>
        <fullName evidence="5">Uncharacterized protein LOC102388731 isoform X1</fullName>
    </submittedName>
</protein>
<dbReference type="InterPro" id="IPR013783">
    <property type="entry name" value="Ig-like_fold"/>
</dbReference>
<dbReference type="KEGG" id="asn:102388731"/>
<feature type="transmembrane region" description="Helical" evidence="2">
    <location>
        <begin position="298"/>
        <end position="322"/>
    </location>
</feature>
<evidence type="ECO:0000259" key="3">
    <source>
        <dbReference type="PROSITE" id="PS50835"/>
    </source>
</evidence>
<feature type="domain" description="Ig-like" evidence="3">
    <location>
        <begin position="65"/>
        <end position="180"/>
    </location>
</feature>
<dbReference type="SUPFAM" id="SSF48726">
    <property type="entry name" value="Immunoglobulin"/>
    <property type="match status" value="1"/>
</dbReference>
<dbReference type="GeneID" id="102388731"/>
<dbReference type="Gene3D" id="2.60.40.10">
    <property type="entry name" value="Immunoglobulins"/>
    <property type="match status" value="1"/>
</dbReference>
<dbReference type="RefSeq" id="XP_014381806.2">
    <property type="nucleotide sequence ID" value="XM_014526320.2"/>
</dbReference>
<accession>A0A1U8DNA7</accession>
<evidence type="ECO:0000256" key="1">
    <source>
        <dbReference type="SAM" id="MobiDB-lite"/>
    </source>
</evidence>
<keyword evidence="2" id="KW-0812">Transmembrane</keyword>
<evidence type="ECO:0000256" key="2">
    <source>
        <dbReference type="SAM" id="Phobius"/>
    </source>
</evidence>
<dbReference type="PROSITE" id="PS50835">
    <property type="entry name" value="IG_LIKE"/>
    <property type="match status" value="2"/>
</dbReference>
<sequence>MDLGPLWFSFSSASALHFFFCSWALGSSLEADTPGSMGLYPGSSWINPFNAPMTLAFLSIILCAPQKGMAKRGSEQTVVEAGSELALPCSLRGPSLMWLWVPQYLLCARQLQQNTHIFTWTSAKTQTVKLAHFQHRLHLRGDPWNGGSYLVLTKPKVSDSGLFSCTNGNQTASATQVTVTPGCQEGASISVQAQRPLMKGATVTLRCAPCAGGGTPASTSHTATWSFNGKTADFLEGVRQLRMQLTIKFFSARYQGLWGCVLSGDPPLSGELCLELEPTLTPTSAPPASGSLWTHQHFPIVAGSLAGALGLILIGALTFVCFRRHQTRRASQTPIVLKAEGHGDQAAEYPTRTETTATREMKSSPNSDPSPEGSADVQYTTLQFKEPPVPTALQEALVTSTVYSEVLTPCS</sequence>
<gene>
    <name evidence="5" type="primary">LOC102388731</name>
</gene>